<dbReference type="Proteomes" id="UP000004221">
    <property type="component" value="Unassembled WGS sequence"/>
</dbReference>
<proteinExistence type="predicted"/>
<name>I4ELE2_9BACT</name>
<reference evidence="1 2" key="1">
    <citation type="journal article" date="2012" name="ISME J.">
        <title>Nitrification expanded: discovery, physiology and genomics of a nitrite-oxidizing bacterium from the phylum Chloroflexi.</title>
        <authorList>
            <person name="Sorokin D.Y."/>
            <person name="Lucker S."/>
            <person name="Vejmelkova D."/>
            <person name="Kostrikina N.A."/>
            <person name="Kleerebezem R."/>
            <person name="Rijpstra W.I."/>
            <person name="Damste J.S."/>
            <person name="Le Paslier D."/>
            <person name="Muyzer G."/>
            <person name="Wagner M."/>
            <person name="van Loosdrecht M.C."/>
            <person name="Daims H."/>
        </authorList>
    </citation>
    <scope>NUCLEOTIDE SEQUENCE [LARGE SCALE GENOMIC DNA]</scope>
    <source>
        <strain evidence="2">none</strain>
    </source>
</reference>
<protein>
    <submittedName>
        <fullName evidence="1">Uncharacterized protein</fullName>
    </submittedName>
</protein>
<dbReference type="AlphaFoldDB" id="I4ELE2"/>
<evidence type="ECO:0000313" key="2">
    <source>
        <dbReference type="Proteomes" id="UP000004221"/>
    </source>
</evidence>
<comment type="caution">
    <text evidence="1">The sequence shown here is derived from an EMBL/GenBank/DDBJ whole genome shotgun (WGS) entry which is preliminary data.</text>
</comment>
<evidence type="ECO:0000313" key="1">
    <source>
        <dbReference type="EMBL" id="CCF85504.1"/>
    </source>
</evidence>
<dbReference type="EMBL" id="CAGS01000449">
    <property type="protein sequence ID" value="CCF85504.1"/>
    <property type="molecule type" value="Genomic_DNA"/>
</dbReference>
<gene>
    <name evidence="1" type="ORF">NITHO_5020002</name>
</gene>
<organism evidence="1 2">
    <name type="scientific">Nitrolancea hollandica Lb</name>
    <dbReference type="NCBI Taxonomy" id="1129897"/>
    <lineage>
        <taxon>Bacteria</taxon>
        <taxon>Pseudomonadati</taxon>
        <taxon>Thermomicrobiota</taxon>
        <taxon>Thermomicrobia</taxon>
        <taxon>Sphaerobacterales</taxon>
        <taxon>Sphaerobacterineae</taxon>
        <taxon>Sphaerobacteraceae</taxon>
        <taxon>Nitrolancea</taxon>
    </lineage>
</organism>
<sequence length="86" mass="9111">MARGLLQSAAAALRARLPESGYLRAEQRGEGASGLVVICLPNRPSPNRLAEDPGNDGWASAQFRRNLANTLAPLGEHVNGTTLHLP</sequence>
<accession>I4ELE2</accession>
<keyword evidence="2" id="KW-1185">Reference proteome</keyword>